<keyword evidence="2" id="KW-1185">Reference proteome</keyword>
<accession>A0A562KA19</accession>
<gene>
    <name evidence="1" type="ORF">IQ35_02772</name>
</gene>
<evidence type="ECO:0000313" key="2">
    <source>
        <dbReference type="Proteomes" id="UP000316624"/>
    </source>
</evidence>
<name>A0A562KA19_SPHWJ</name>
<dbReference type="AlphaFoldDB" id="A0A562KA19"/>
<dbReference type="EMBL" id="VLKK01000010">
    <property type="protein sequence ID" value="TWH92246.1"/>
    <property type="molecule type" value="Genomic_DNA"/>
</dbReference>
<dbReference type="Proteomes" id="UP000316624">
    <property type="component" value="Unassembled WGS sequence"/>
</dbReference>
<sequence>MIQAQEVSVTDNSVRATAGARAANDCKISQNLMTSKLDQDHRSPSLLGARPFTLASAVRFVSVIMSGVAMAALSTAAHAEETKTPPQTAWEA</sequence>
<reference evidence="1 2" key="1">
    <citation type="journal article" date="2015" name="Stand. Genomic Sci.">
        <title>Genomic Encyclopedia of Bacterial and Archaeal Type Strains, Phase III: the genomes of soil and plant-associated and newly described type strains.</title>
        <authorList>
            <person name="Whitman W.B."/>
            <person name="Woyke T."/>
            <person name="Klenk H.P."/>
            <person name="Zhou Y."/>
            <person name="Lilburn T.G."/>
            <person name="Beck B.J."/>
            <person name="De Vos P."/>
            <person name="Vandamme P."/>
            <person name="Eisen J.A."/>
            <person name="Garrity G."/>
            <person name="Hugenholtz P."/>
            <person name="Kyrpides N.C."/>
        </authorList>
    </citation>
    <scope>NUCLEOTIDE SEQUENCE [LARGE SCALE GENOMIC DNA]</scope>
    <source>
        <strain evidence="1 2">CGMCC 1.7748</strain>
    </source>
</reference>
<proteinExistence type="predicted"/>
<organism evidence="1 2">
    <name type="scientific">Sphingobium wenxiniae (strain DSM 21828 / CGMCC 1.7748 / JZ-1)</name>
    <dbReference type="NCBI Taxonomy" id="595605"/>
    <lineage>
        <taxon>Bacteria</taxon>
        <taxon>Pseudomonadati</taxon>
        <taxon>Pseudomonadota</taxon>
        <taxon>Alphaproteobacteria</taxon>
        <taxon>Sphingomonadales</taxon>
        <taxon>Sphingomonadaceae</taxon>
        <taxon>Sphingobium</taxon>
    </lineage>
</organism>
<comment type="caution">
    <text evidence="1">The sequence shown here is derived from an EMBL/GenBank/DDBJ whole genome shotgun (WGS) entry which is preliminary data.</text>
</comment>
<protein>
    <submittedName>
        <fullName evidence="1">Uncharacterized protein</fullName>
    </submittedName>
</protein>
<evidence type="ECO:0000313" key="1">
    <source>
        <dbReference type="EMBL" id="TWH92246.1"/>
    </source>
</evidence>